<evidence type="ECO:0000256" key="5">
    <source>
        <dbReference type="PROSITE-ProRule" id="PRU10141"/>
    </source>
</evidence>
<dbReference type="PROSITE" id="PS50011">
    <property type="entry name" value="PROTEIN_KINASE_DOM"/>
    <property type="match status" value="1"/>
</dbReference>
<dbReference type="AlphaFoldDB" id="A0ABD1HJD3"/>
<keyword evidence="1 8" id="KW-0808">Transferase</keyword>
<dbReference type="InterPro" id="IPR011009">
    <property type="entry name" value="Kinase-like_dom_sf"/>
</dbReference>
<feature type="region of interest" description="Disordered" evidence="6">
    <location>
        <begin position="271"/>
        <end position="303"/>
    </location>
</feature>
<keyword evidence="8" id="KW-0723">Serine/threonine-protein kinase</keyword>
<evidence type="ECO:0000259" key="7">
    <source>
        <dbReference type="PROSITE" id="PS50011"/>
    </source>
</evidence>
<feature type="compositionally biased region" description="Basic residues" evidence="6">
    <location>
        <begin position="328"/>
        <end position="338"/>
    </location>
</feature>
<dbReference type="InterPro" id="IPR017441">
    <property type="entry name" value="Protein_kinase_ATP_BS"/>
</dbReference>
<evidence type="ECO:0000256" key="6">
    <source>
        <dbReference type="SAM" id="MobiDB-lite"/>
    </source>
</evidence>
<comment type="caution">
    <text evidence="8">The sequence shown here is derived from an EMBL/GenBank/DDBJ whole genome shotgun (WGS) entry which is preliminary data.</text>
</comment>
<dbReference type="Proteomes" id="UP001567538">
    <property type="component" value="Unassembled WGS sequence"/>
</dbReference>
<dbReference type="PROSITE" id="PS00107">
    <property type="entry name" value="PROTEIN_KINASE_ATP"/>
    <property type="match status" value="1"/>
</dbReference>
<dbReference type="PANTHER" id="PTHR47973">
    <property type="entry name" value="CYSTEINE-RICH RECEPTOR-LIKE PROTEIN KINASE 3"/>
    <property type="match status" value="1"/>
</dbReference>
<dbReference type="FunFam" id="3.30.200.20:FF:000327">
    <property type="entry name" value="Cysteine-rich receptor-like protein kinase 10"/>
    <property type="match status" value="1"/>
</dbReference>
<keyword evidence="9" id="KW-1185">Reference proteome</keyword>
<dbReference type="Pfam" id="PF07714">
    <property type="entry name" value="PK_Tyr_Ser-Thr"/>
    <property type="match status" value="1"/>
</dbReference>
<dbReference type="EC" id="2.7.11.1" evidence="8"/>
<reference evidence="8 9" key="1">
    <citation type="submission" date="2024-06" db="EMBL/GenBank/DDBJ databases">
        <title>A chromosome level genome sequence of Diviner's sage (Salvia divinorum).</title>
        <authorList>
            <person name="Ford S.A."/>
            <person name="Ro D.-K."/>
            <person name="Ness R.W."/>
            <person name="Phillips M.A."/>
        </authorList>
    </citation>
    <scope>NUCLEOTIDE SEQUENCE [LARGE SCALE GENOMIC DNA]</scope>
    <source>
        <strain evidence="8">SAF-2024a</strain>
        <tissue evidence="8">Leaf</tissue>
    </source>
</reference>
<dbReference type="GO" id="GO:0004674">
    <property type="term" value="F:protein serine/threonine kinase activity"/>
    <property type="evidence" value="ECO:0007669"/>
    <property type="project" value="UniProtKB-KW"/>
</dbReference>
<dbReference type="Gene3D" id="1.10.510.10">
    <property type="entry name" value="Transferase(Phosphotransferase) domain 1"/>
    <property type="match status" value="1"/>
</dbReference>
<organism evidence="8 9">
    <name type="scientific">Salvia divinorum</name>
    <name type="common">Maria pastora</name>
    <name type="synonym">Diviner's sage</name>
    <dbReference type="NCBI Taxonomy" id="28513"/>
    <lineage>
        <taxon>Eukaryota</taxon>
        <taxon>Viridiplantae</taxon>
        <taxon>Streptophyta</taxon>
        <taxon>Embryophyta</taxon>
        <taxon>Tracheophyta</taxon>
        <taxon>Spermatophyta</taxon>
        <taxon>Magnoliopsida</taxon>
        <taxon>eudicotyledons</taxon>
        <taxon>Gunneridae</taxon>
        <taxon>Pentapetalae</taxon>
        <taxon>asterids</taxon>
        <taxon>lamiids</taxon>
        <taxon>Lamiales</taxon>
        <taxon>Lamiaceae</taxon>
        <taxon>Nepetoideae</taxon>
        <taxon>Mentheae</taxon>
        <taxon>Salviinae</taxon>
        <taxon>Salvia</taxon>
        <taxon>Salvia subgen. Calosphace</taxon>
    </lineage>
</organism>
<sequence>MNRSKNFFENLLKPFTSGSNRDQDEDDLGRIAAREQKNLPFEALAVATKNFHPSHKLGEGGFGSVYHGKLSDGREVAVKRLSQRSSQGNKEFLTEAKLLSRVQHKNVVSLLGYSIRDAEKLLVYEYVANQSLDKYLFKPGKKELLDWNRRHDVILVPMVTLHPSVFCKALSLKKADVFSFGVVVLELISGQKNSSFTQEPDSESLLEWAYKLYRKQRSFEIMDPVLVSSADIEQLPTIVQIGLLCVQSDPQARPDMDRVVMLLSRKLRHLEEPSRPGVPGSRFRRYRTGTTSSATGNSYGSNSGSFGSTNLLSISSSATSSSLANTRLQRHGKHPIKD</sequence>
<evidence type="ECO:0000313" key="9">
    <source>
        <dbReference type="Proteomes" id="UP001567538"/>
    </source>
</evidence>
<name>A0ABD1HJD3_SALDI</name>
<feature type="compositionally biased region" description="Low complexity" evidence="6">
    <location>
        <begin position="288"/>
        <end position="303"/>
    </location>
</feature>
<gene>
    <name evidence="8" type="ORF">AAHA92_12157</name>
</gene>
<dbReference type="SUPFAM" id="SSF56112">
    <property type="entry name" value="Protein kinase-like (PK-like)"/>
    <property type="match status" value="1"/>
</dbReference>
<dbReference type="Gene3D" id="3.30.200.20">
    <property type="entry name" value="Phosphorylase Kinase, domain 1"/>
    <property type="match status" value="1"/>
</dbReference>
<keyword evidence="3 8" id="KW-0418">Kinase</keyword>
<evidence type="ECO:0000256" key="1">
    <source>
        <dbReference type="ARBA" id="ARBA00022679"/>
    </source>
</evidence>
<evidence type="ECO:0000256" key="3">
    <source>
        <dbReference type="ARBA" id="ARBA00022777"/>
    </source>
</evidence>
<keyword evidence="2 5" id="KW-0547">Nucleotide-binding</keyword>
<keyword evidence="4 5" id="KW-0067">ATP-binding</keyword>
<accession>A0ABD1HJD3</accession>
<dbReference type="EMBL" id="JBEAFC010000005">
    <property type="protein sequence ID" value="KAL1556551.1"/>
    <property type="molecule type" value="Genomic_DNA"/>
</dbReference>
<evidence type="ECO:0000313" key="8">
    <source>
        <dbReference type="EMBL" id="KAL1556551.1"/>
    </source>
</evidence>
<dbReference type="GO" id="GO:0005524">
    <property type="term" value="F:ATP binding"/>
    <property type="evidence" value="ECO:0007669"/>
    <property type="project" value="UniProtKB-UniRule"/>
</dbReference>
<dbReference type="InterPro" id="IPR052059">
    <property type="entry name" value="CR_Ser/Thr_kinase"/>
</dbReference>
<protein>
    <submittedName>
        <fullName evidence="8">Non-specific serine/threonine protein kinase</fullName>
        <ecNumber evidence="8">2.7.11.1</ecNumber>
    </submittedName>
</protein>
<dbReference type="InterPro" id="IPR001245">
    <property type="entry name" value="Ser-Thr/Tyr_kinase_cat_dom"/>
</dbReference>
<dbReference type="InterPro" id="IPR000719">
    <property type="entry name" value="Prot_kinase_dom"/>
</dbReference>
<feature type="region of interest" description="Disordered" evidence="6">
    <location>
        <begin position="318"/>
        <end position="338"/>
    </location>
</feature>
<evidence type="ECO:0000256" key="4">
    <source>
        <dbReference type="ARBA" id="ARBA00022840"/>
    </source>
</evidence>
<feature type="domain" description="Protein kinase" evidence="7">
    <location>
        <begin position="51"/>
        <end position="338"/>
    </location>
</feature>
<evidence type="ECO:0000256" key="2">
    <source>
        <dbReference type="ARBA" id="ARBA00022741"/>
    </source>
</evidence>
<proteinExistence type="predicted"/>
<feature type="binding site" evidence="5">
    <location>
        <position position="79"/>
    </location>
    <ligand>
        <name>ATP</name>
        <dbReference type="ChEBI" id="CHEBI:30616"/>
    </ligand>
</feature>